<evidence type="ECO:0000256" key="6">
    <source>
        <dbReference type="ARBA" id="ARBA00022598"/>
    </source>
</evidence>
<evidence type="ECO:0000256" key="10">
    <source>
        <dbReference type="ARBA" id="ARBA00023146"/>
    </source>
</evidence>
<dbReference type="GO" id="GO:0005524">
    <property type="term" value="F:ATP binding"/>
    <property type="evidence" value="ECO:0007669"/>
    <property type="project" value="UniProtKB-KW"/>
</dbReference>
<feature type="compositionally biased region" description="Polar residues" evidence="16">
    <location>
        <begin position="2330"/>
        <end position="2339"/>
    </location>
</feature>
<comment type="catalytic activity">
    <reaction evidence="13">
        <text>tRNA(Val) + L-valine + ATP = L-valyl-tRNA(Val) + AMP + diphosphate</text>
        <dbReference type="Rhea" id="RHEA:10704"/>
        <dbReference type="Rhea" id="RHEA-COMP:9672"/>
        <dbReference type="Rhea" id="RHEA-COMP:9708"/>
        <dbReference type="ChEBI" id="CHEBI:30616"/>
        <dbReference type="ChEBI" id="CHEBI:33019"/>
        <dbReference type="ChEBI" id="CHEBI:57762"/>
        <dbReference type="ChEBI" id="CHEBI:78442"/>
        <dbReference type="ChEBI" id="CHEBI:78537"/>
        <dbReference type="ChEBI" id="CHEBI:456215"/>
        <dbReference type="EC" id="6.1.1.9"/>
    </reaction>
</comment>
<dbReference type="GO" id="GO:0005829">
    <property type="term" value="C:cytosol"/>
    <property type="evidence" value="ECO:0007669"/>
    <property type="project" value="TreeGrafter"/>
</dbReference>
<evidence type="ECO:0000256" key="7">
    <source>
        <dbReference type="ARBA" id="ARBA00022741"/>
    </source>
</evidence>
<gene>
    <name evidence="18" type="ORF">C2E20_4295</name>
</gene>
<evidence type="ECO:0000256" key="3">
    <source>
        <dbReference type="ARBA" id="ARBA00005594"/>
    </source>
</evidence>
<dbReference type="InterPro" id="IPR014729">
    <property type="entry name" value="Rossmann-like_a/b/a_fold"/>
</dbReference>
<evidence type="ECO:0000256" key="1">
    <source>
        <dbReference type="ARBA" id="ARBA00004173"/>
    </source>
</evidence>
<dbReference type="PRINTS" id="PR00986">
    <property type="entry name" value="TRNASYNTHVAL"/>
</dbReference>
<dbReference type="GO" id="GO:0009791">
    <property type="term" value="P:post-embryonic development"/>
    <property type="evidence" value="ECO:0007669"/>
    <property type="project" value="UniProtKB-ARBA"/>
</dbReference>
<dbReference type="Gene3D" id="3.40.50.620">
    <property type="entry name" value="HUPs"/>
    <property type="match status" value="2"/>
</dbReference>
<dbReference type="InterPro" id="IPR010987">
    <property type="entry name" value="Glutathione-S-Trfase_C-like"/>
</dbReference>
<feature type="region of interest" description="Disordered" evidence="16">
    <location>
        <begin position="2049"/>
        <end position="2075"/>
    </location>
</feature>
<dbReference type="PANTHER" id="PTHR11946:SF109">
    <property type="entry name" value="VALINE--TRNA LIGASE"/>
    <property type="match status" value="1"/>
</dbReference>
<evidence type="ECO:0000256" key="12">
    <source>
        <dbReference type="ARBA" id="ARBA00040837"/>
    </source>
</evidence>
<evidence type="ECO:0000256" key="5">
    <source>
        <dbReference type="ARBA" id="ARBA00022490"/>
    </source>
</evidence>
<dbReference type="HAMAP" id="MF_02004">
    <property type="entry name" value="Val_tRNA_synth_type1"/>
    <property type="match status" value="1"/>
</dbReference>
<dbReference type="InterPro" id="IPR001412">
    <property type="entry name" value="aa-tRNA-synth_I_CS"/>
</dbReference>
<dbReference type="InterPro" id="IPR021133">
    <property type="entry name" value="HEAT_type_2"/>
</dbReference>
<comment type="similarity">
    <text evidence="3">Belongs to the class-I aminoacyl-tRNA synthetase family.</text>
</comment>
<keyword evidence="15" id="KW-0175">Coiled coil</keyword>
<dbReference type="InterPro" id="IPR013155">
    <property type="entry name" value="M/V/L/I-tRNA-synth_anticd-bd"/>
</dbReference>
<dbReference type="FunFam" id="3.90.740.10:FF:000005">
    <property type="entry name" value="Valine--tRNA ligase, mitochondrial"/>
    <property type="match status" value="1"/>
</dbReference>
<evidence type="ECO:0000313" key="19">
    <source>
        <dbReference type="Proteomes" id="UP000239649"/>
    </source>
</evidence>
<proteinExistence type="inferred from homology"/>
<feature type="compositionally biased region" description="Polar residues" evidence="16">
    <location>
        <begin position="2116"/>
        <end position="2130"/>
    </location>
</feature>
<dbReference type="SUPFAM" id="SSF52374">
    <property type="entry name" value="Nucleotidylyl transferase"/>
    <property type="match status" value="1"/>
</dbReference>
<dbReference type="InterPro" id="IPR016024">
    <property type="entry name" value="ARM-type_fold"/>
</dbReference>
<dbReference type="GO" id="GO:0005739">
    <property type="term" value="C:mitochondrion"/>
    <property type="evidence" value="ECO:0007669"/>
    <property type="project" value="UniProtKB-SubCell"/>
</dbReference>
<dbReference type="PANTHER" id="PTHR11946">
    <property type="entry name" value="VALYL-TRNA SYNTHETASES"/>
    <property type="match status" value="1"/>
</dbReference>
<dbReference type="FunFam" id="1.10.730.10:FF:000009">
    <property type="entry name" value="Valine--tRNA ligase, mitochondrial"/>
    <property type="match status" value="1"/>
</dbReference>
<evidence type="ECO:0000256" key="13">
    <source>
        <dbReference type="ARBA" id="ARBA00047552"/>
    </source>
</evidence>
<evidence type="ECO:0000256" key="2">
    <source>
        <dbReference type="ARBA" id="ARBA00004496"/>
    </source>
</evidence>
<keyword evidence="10" id="KW-0030">Aminoacyl-tRNA synthetase</keyword>
<dbReference type="PROSITE" id="PS50405">
    <property type="entry name" value="GST_CTER"/>
    <property type="match status" value="1"/>
</dbReference>
<dbReference type="Proteomes" id="UP000239649">
    <property type="component" value="Unassembled WGS sequence"/>
</dbReference>
<feature type="domain" description="GST C-terminal" evidence="17">
    <location>
        <begin position="68"/>
        <end position="194"/>
    </location>
</feature>
<organism evidence="18 19">
    <name type="scientific">Micractinium conductrix</name>
    <dbReference type="NCBI Taxonomy" id="554055"/>
    <lineage>
        <taxon>Eukaryota</taxon>
        <taxon>Viridiplantae</taxon>
        <taxon>Chlorophyta</taxon>
        <taxon>core chlorophytes</taxon>
        <taxon>Trebouxiophyceae</taxon>
        <taxon>Chlorellales</taxon>
        <taxon>Chlorellaceae</taxon>
        <taxon>Chlorella clade</taxon>
        <taxon>Micractinium</taxon>
    </lineage>
</organism>
<evidence type="ECO:0000256" key="15">
    <source>
        <dbReference type="SAM" id="Coils"/>
    </source>
</evidence>
<keyword evidence="6 18" id="KW-0436">Ligase</keyword>
<dbReference type="InterPro" id="IPR033705">
    <property type="entry name" value="Anticodon_Ia_Val"/>
</dbReference>
<dbReference type="NCBIfam" id="NF004349">
    <property type="entry name" value="PRK05729.1"/>
    <property type="match status" value="1"/>
</dbReference>
<dbReference type="InterPro" id="IPR002300">
    <property type="entry name" value="aa-tRNA-synth_Ia"/>
</dbReference>
<dbReference type="PROSITE" id="PS00178">
    <property type="entry name" value="AA_TRNA_LIGASE_I"/>
    <property type="match status" value="1"/>
</dbReference>
<dbReference type="Pfam" id="PF08264">
    <property type="entry name" value="Anticodon_1"/>
    <property type="match status" value="1"/>
</dbReference>
<dbReference type="InterPro" id="IPR037118">
    <property type="entry name" value="Val-tRNA_synth_C_sf"/>
</dbReference>
<dbReference type="EMBL" id="LHPF02000010">
    <property type="protein sequence ID" value="PSC72462.1"/>
    <property type="molecule type" value="Genomic_DNA"/>
</dbReference>
<dbReference type="SUPFAM" id="SSF47616">
    <property type="entry name" value="GST C-terminal domain-like"/>
    <property type="match status" value="1"/>
</dbReference>
<dbReference type="Gene3D" id="1.10.287.380">
    <property type="entry name" value="Valyl-tRNA synthetase, C-terminal domain"/>
    <property type="match status" value="1"/>
</dbReference>
<dbReference type="PROSITE" id="PS50077">
    <property type="entry name" value="HEAT_REPEAT"/>
    <property type="match status" value="2"/>
</dbReference>
<sequence length="2339" mass="247748">MSSLLAPPGHPATACALIAAQFANLKLTVQPPDADCNEPVLTTPEGQKIAQSDAIARYVATAESGLYPANCAAAIDSWLATARSIEAAAAAWCQPTAAAASAEDRAAARAVLEPALAQLDAALAGGTHLAGGAAPTIADVAVLAAVLPLFQEALGADAQQQHAGVARWLAACAALPQFAAVLGAASLSQQPTSWAEPAAGGAAEGGKKKKKKKGGGGDGGGDGGSEAAPSAQASSANLEELDPEKAARKAAKMAEKLARKAKAEEKAAKAAAAAAAKAGSGDAGKKAGKKAEADAKKAAEAAEAQAWVDAARATPSGEKKTLPAEMPKGYVPKAVEASWYEWWQERGFFKADLNSDKPPFVIVIPPPNVTGSLHIGHALTNAIEDTIVRWRRMSGYNTLWVPGTDHAGIATQSVVEKKIAREQGKTRHDLGREAFLEEVWKWVGEYGDSITYQLRRLGSSVDWDRKAFTMDENLSAAVKEAFVRLHHEGLIYRDNRLVNWCCKLRTAVSDIEVDYIDIPKRTMMSVPGYSELVEFGVLTSFAYPLEDGSGEVVVATTRVETMLGDTAVAVHPEDKRYAHLHGKHVVHPVNGRRIPIICDAELVDMSFGTGAVKITPAHDPNDFATGKRHGLEFVNVLDDTGNINGNGTGQFAGQPRFKARVTVVDILKEKGLFRGTLDNPMRLGLCSRSKDVIEPVLKPQWWVDCQQMAADGCAAVRDGRLEIIPKEFETTWFRWMENIRDWCVSRQLWWGHRIPAFYIQLEDEEQAARGSPGAPSEHMDRWVVGRSEEEALAAAQARFPGRPVKIAQDEDVLDTWFSSGLFPFSVFQWPQQTPDLAKFYPTALLETGHDILFFWVARMVMMGMKLTGEVPFKQVFLHSLVRDAHGRKMSKSLGNVIDPINVIEGITLDGLHKTLLGGNLDPKEVEKAASGQRADFPEGIEECGTDALRFALVAYTSQGRDINLDIKRVVAYRHWCNKLWNAIRFAMLNLGDQFQPSEALDAPSLPFACRWILSKLNAAVATTVKGMEAYEFSSATSAVYSFWQYELCDVFIELTKPVMALDDAAPGAAEAKQATRDALWICLETGLRLLHPFMPFVTEELWQRLPRRPGQQQAASIMVADYPTPVERLSSEQTEADMAYVLTVVNRTRSLRVDYDLTNARQRPPMLLGCKDAAKAALLASCAVEIMTLTTSASCEVLPEGQAAPAGCGVAIVDDVTTVYLSLSGVLDAAKELEKLGKRQAEAEGRAEQLQRKMGMTTYQEKTPEDIKASDLERLVKLEAELESIKHHMEDMRKLLAATRRGAMAAPPAPSPAPLQVVAEAGEAERVFNETAVTQEEIERLTVAEGLSDVERAQLYISGGQAVQEMAVITNLPGLVRAAGRGAWTAISRGLAEVARGLDPDGQATAAAAFATLARERLLPAVDITDVILPLALAGVGEGGAPAGSTQAAWLACLAEVCAAVEPGTLHSRVLPLVSARCGGAGRTPRERCLGCELLGAVALHAAPEDLQRTLLRLAATLCGDTEWQVRHAACHQLPALATAAAAKLDPPQPAAVLDDIYALLEDEEALVRAAAWRALTAVLDLVAQDARRGRVLPLLLSQCKELDHHAEVQRALAAGLGALLCRLVADMEGDAEVNVCLAGYRQLAWRHDHAVRLACAATFPAVLRAGTARRYGSHLHDTLLRLASDADVDVRLAVACSLAEVAALLGKDKCCQYLRQPVAALLQDERQEVQAALLARLPQVLQQFMGGAPGAAAAPPPRAPAPGSASAAALAAAAAAAEEQRGKTFAPFVEPLLRLEAVSGYSWRLQAALLQAMAAFPAFFTPDQLHDRFLPLALKYMADGAAAVRPVAAGAAAAIWRALRRPPARTALYSRLIHDFAQSKCFRHRIVFIDFCSAAQQHFSSKFVKVHLLEPALSLAYDPVANVRLHLAGAMPSLKTAVALPDDVHLLERLNSGMSHLITDGDADVCQAARKANEEFKRLPVRMSCGALESSPAEVKAFEAADAARVENERDYLFEPDALDKIHADIVAYDEGLRPANSRLALALPAMRGGTSGSGGASSRADSGRTAAVRTPAPPVGAVARARAIVGAAAPGGHHRSASDTPEARRDKAAAANAHTRSSSAGTVGTSPGSKSAVASSAAARAAARLKTTAAAAGHLPGSAGRGSGAGDAPPASHAAPAALRQPPAGHASRPGAAGMGKAVPAAPASRLSRPSPSAAPPSKRSSLATPPDLSAPGSPHAAPATASTALQLQDRLLPAAAAAGAGSDSTPAAPQSVHSAAADVGQLESKVKAALRMSSPGPAVKGGPRPGVEQGQGRSHGSSGIAKGLQPLRSSLQHAAH</sequence>
<feature type="region of interest" description="Disordered" evidence="16">
    <location>
        <begin position="2089"/>
        <end position="2133"/>
    </location>
</feature>
<evidence type="ECO:0000256" key="9">
    <source>
        <dbReference type="ARBA" id="ARBA00022917"/>
    </source>
</evidence>
<dbReference type="SUPFAM" id="SSF47323">
    <property type="entry name" value="Anticodon-binding domain of a subclass of class I aminoacyl-tRNA synthetases"/>
    <property type="match status" value="1"/>
</dbReference>
<evidence type="ECO:0000313" key="18">
    <source>
        <dbReference type="EMBL" id="PSC72462.1"/>
    </source>
</evidence>
<evidence type="ECO:0000256" key="11">
    <source>
        <dbReference type="ARBA" id="ARBA00029936"/>
    </source>
</evidence>
<accession>A0A2P6VEE9</accession>
<feature type="compositionally biased region" description="Low complexity" evidence="16">
    <location>
        <begin position="2168"/>
        <end position="2180"/>
    </location>
</feature>
<feature type="compositionally biased region" description="Low complexity" evidence="16">
    <location>
        <begin position="2202"/>
        <end position="2271"/>
    </location>
</feature>
<dbReference type="GO" id="GO:0002161">
    <property type="term" value="F:aminoacyl-tRNA deacylase activity"/>
    <property type="evidence" value="ECO:0007669"/>
    <property type="project" value="InterPro"/>
</dbReference>
<feature type="repeat" description="HEAT" evidence="14">
    <location>
        <begin position="1676"/>
        <end position="1714"/>
    </location>
</feature>
<dbReference type="InterPro" id="IPR009008">
    <property type="entry name" value="Val/Leu/Ile-tRNA-synth_edit"/>
</dbReference>
<evidence type="ECO:0000256" key="8">
    <source>
        <dbReference type="ARBA" id="ARBA00022840"/>
    </source>
</evidence>
<dbReference type="FunFam" id="3.40.50.620:FF:000020">
    <property type="entry name" value="Valine--tRNA ligase, mitochondrial"/>
    <property type="match status" value="1"/>
</dbReference>
<keyword evidence="9" id="KW-0648">Protein biosynthesis</keyword>
<dbReference type="Pfam" id="PF00133">
    <property type="entry name" value="tRNA-synt_1"/>
    <property type="match status" value="1"/>
</dbReference>
<keyword evidence="19" id="KW-1185">Reference proteome</keyword>
<dbReference type="Gene3D" id="3.90.740.10">
    <property type="entry name" value="Valyl/Leucyl/Isoleucyl-tRNA synthetase, editing domain"/>
    <property type="match status" value="1"/>
</dbReference>
<dbReference type="Gene3D" id="1.25.10.10">
    <property type="entry name" value="Leucine-rich Repeat Variant"/>
    <property type="match status" value="1"/>
</dbReference>
<feature type="region of interest" description="Disordered" evidence="16">
    <location>
        <begin position="193"/>
        <end position="253"/>
    </location>
</feature>
<dbReference type="Gene3D" id="1.20.1050.10">
    <property type="match status" value="1"/>
</dbReference>
<keyword evidence="5" id="KW-0963">Cytoplasm</keyword>
<comment type="subcellular location">
    <subcellularLocation>
        <location evidence="2">Cytoplasm</location>
    </subcellularLocation>
    <subcellularLocation>
        <location evidence="1">Mitochondrion</location>
    </subcellularLocation>
</comment>
<feature type="region of interest" description="Disordered" evidence="16">
    <location>
        <begin position="2155"/>
        <end position="2339"/>
    </location>
</feature>
<name>A0A2P6VEE9_9CHLO</name>
<dbReference type="NCBIfam" id="TIGR00422">
    <property type="entry name" value="valS"/>
    <property type="match status" value="1"/>
</dbReference>
<evidence type="ECO:0000259" key="17">
    <source>
        <dbReference type="PROSITE" id="PS50405"/>
    </source>
</evidence>
<evidence type="ECO:0000256" key="4">
    <source>
        <dbReference type="ARBA" id="ARBA00013169"/>
    </source>
</evidence>
<protein>
    <recommendedName>
        <fullName evidence="12">Valine--tRNA ligase, mitochondrial</fullName>
        <ecNumber evidence="4">6.1.1.9</ecNumber>
    </recommendedName>
    <alternativeName>
        <fullName evidence="11">Valyl-tRNA synthetase</fullName>
    </alternativeName>
</protein>
<feature type="compositionally biased region" description="Low complexity" evidence="16">
    <location>
        <begin position="2058"/>
        <end position="2075"/>
    </location>
</feature>
<dbReference type="InterPro" id="IPR036282">
    <property type="entry name" value="Glutathione-S-Trfase_C_sf"/>
</dbReference>
<dbReference type="OrthoDB" id="629407at2759"/>
<feature type="coiled-coil region" evidence="15">
    <location>
        <begin position="1233"/>
        <end position="1295"/>
    </location>
</feature>
<dbReference type="STRING" id="554055.A0A2P6VEE9"/>
<dbReference type="FunFam" id="3.40.50.620:FF:000078">
    <property type="entry name" value="Valine--tRNA ligase, mitochondrial"/>
    <property type="match status" value="1"/>
</dbReference>
<reference evidence="18 19" key="1">
    <citation type="journal article" date="2018" name="Plant J.">
        <title>Genome sequences of Chlorella sorokiniana UTEX 1602 and Micractinium conductrix SAG 241.80: implications to maltose excretion by a green alga.</title>
        <authorList>
            <person name="Arriola M.B."/>
            <person name="Velmurugan N."/>
            <person name="Zhang Y."/>
            <person name="Plunkett M.H."/>
            <person name="Hondzo H."/>
            <person name="Barney B.M."/>
        </authorList>
    </citation>
    <scope>NUCLEOTIDE SEQUENCE [LARGE SCALE GENOMIC DNA]</scope>
    <source>
        <strain evidence="18 19">SAG 241.80</strain>
    </source>
</reference>
<evidence type="ECO:0000256" key="16">
    <source>
        <dbReference type="SAM" id="MobiDB-lite"/>
    </source>
</evidence>
<dbReference type="InterPro" id="IPR011989">
    <property type="entry name" value="ARM-like"/>
</dbReference>
<evidence type="ECO:0000256" key="14">
    <source>
        <dbReference type="PROSITE-ProRule" id="PRU00103"/>
    </source>
</evidence>
<feature type="compositionally biased region" description="Basic and acidic residues" evidence="16">
    <location>
        <begin position="243"/>
        <end position="253"/>
    </location>
</feature>
<dbReference type="SUPFAM" id="SSF48371">
    <property type="entry name" value="ARM repeat"/>
    <property type="match status" value="1"/>
</dbReference>
<feature type="compositionally biased region" description="Low complexity" evidence="16">
    <location>
        <begin position="225"/>
        <end position="236"/>
    </location>
</feature>
<dbReference type="Gene3D" id="1.10.730.10">
    <property type="entry name" value="Isoleucyl-tRNA Synthetase, Domain 1"/>
    <property type="match status" value="1"/>
</dbReference>
<dbReference type="InterPro" id="IPR002303">
    <property type="entry name" value="Valyl-tRNA_ligase"/>
</dbReference>
<dbReference type="GO" id="GO:0048608">
    <property type="term" value="P:reproductive structure development"/>
    <property type="evidence" value="ECO:0007669"/>
    <property type="project" value="UniProtKB-ARBA"/>
</dbReference>
<dbReference type="CDD" id="cd07962">
    <property type="entry name" value="Anticodon_Ia_Val"/>
    <property type="match status" value="1"/>
</dbReference>
<keyword evidence="8" id="KW-0067">ATP-binding</keyword>
<dbReference type="GO" id="GO:0004832">
    <property type="term" value="F:valine-tRNA ligase activity"/>
    <property type="evidence" value="ECO:0007669"/>
    <property type="project" value="UniProtKB-EC"/>
</dbReference>
<keyword evidence="7" id="KW-0547">Nucleotide-binding</keyword>
<comment type="caution">
    <text evidence="18">The sequence shown here is derived from an EMBL/GenBank/DDBJ whole genome shotgun (WGS) entry which is preliminary data.</text>
</comment>
<dbReference type="CDD" id="cd00817">
    <property type="entry name" value="ValRS_core"/>
    <property type="match status" value="1"/>
</dbReference>
<dbReference type="InterPro" id="IPR009080">
    <property type="entry name" value="tRNAsynth_Ia_anticodon-bd"/>
</dbReference>
<feature type="repeat" description="HEAT" evidence="14">
    <location>
        <begin position="1553"/>
        <end position="1591"/>
    </location>
</feature>
<dbReference type="GO" id="GO:0006438">
    <property type="term" value="P:valyl-tRNA aminoacylation"/>
    <property type="evidence" value="ECO:0007669"/>
    <property type="project" value="InterPro"/>
</dbReference>
<dbReference type="EC" id="6.1.1.9" evidence="4"/>
<dbReference type="SUPFAM" id="SSF50677">
    <property type="entry name" value="ValRS/IleRS/LeuRS editing domain"/>
    <property type="match status" value="1"/>
</dbReference>